<dbReference type="AlphaFoldDB" id="A0A848IMZ6"/>
<evidence type="ECO:0000256" key="1">
    <source>
        <dbReference type="PROSITE-ProRule" id="PRU00339"/>
    </source>
</evidence>
<dbReference type="PANTHER" id="PTHR44809">
    <property type="match status" value="1"/>
</dbReference>
<dbReference type="Gene3D" id="1.25.40.10">
    <property type="entry name" value="Tetratricopeptide repeat domain"/>
    <property type="match status" value="1"/>
</dbReference>
<dbReference type="InterPro" id="IPR002201">
    <property type="entry name" value="Glyco_trans_9"/>
</dbReference>
<dbReference type="Gene3D" id="3.40.50.2000">
    <property type="entry name" value="Glycogen Phosphorylase B"/>
    <property type="match status" value="1"/>
</dbReference>
<gene>
    <name evidence="3" type="ORF">HHL24_24725</name>
</gene>
<feature type="repeat" description="TPR" evidence="1">
    <location>
        <begin position="113"/>
        <end position="146"/>
    </location>
</feature>
<dbReference type="InterPro" id="IPR011990">
    <property type="entry name" value="TPR-like_helical_dom_sf"/>
</dbReference>
<dbReference type="SUPFAM" id="SSF53756">
    <property type="entry name" value="UDP-Glycosyltransferase/glycogen phosphorylase"/>
    <property type="match status" value="1"/>
</dbReference>
<dbReference type="PROSITE" id="PS50005">
    <property type="entry name" value="TPR"/>
    <property type="match status" value="3"/>
</dbReference>
<proteinExistence type="predicted"/>
<dbReference type="SMART" id="SM00028">
    <property type="entry name" value="TPR"/>
    <property type="match status" value="4"/>
</dbReference>
<organism evidence="3 4">
    <name type="scientific">Paraburkholderia polaris</name>
    <dbReference type="NCBI Taxonomy" id="2728848"/>
    <lineage>
        <taxon>Bacteria</taxon>
        <taxon>Pseudomonadati</taxon>
        <taxon>Pseudomonadota</taxon>
        <taxon>Betaproteobacteria</taxon>
        <taxon>Burkholderiales</taxon>
        <taxon>Burkholderiaceae</taxon>
        <taxon>Paraburkholderia</taxon>
    </lineage>
</organism>
<evidence type="ECO:0000313" key="4">
    <source>
        <dbReference type="Proteomes" id="UP000544134"/>
    </source>
</evidence>
<dbReference type="Proteomes" id="UP000544134">
    <property type="component" value="Unassembled WGS sequence"/>
</dbReference>
<keyword evidence="4" id="KW-1185">Reference proteome</keyword>
<accession>A0A848IMZ6</accession>
<comment type="caution">
    <text evidence="3">The sequence shown here is derived from an EMBL/GenBank/DDBJ whole genome shotgun (WGS) entry which is preliminary data.</text>
</comment>
<keyword evidence="1" id="KW-0802">TPR repeat</keyword>
<evidence type="ECO:0000313" key="3">
    <source>
        <dbReference type="EMBL" id="NMM01134.1"/>
    </source>
</evidence>
<dbReference type="SUPFAM" id="SSF48452">
    <property type="entry name" value="TPR-like"/>
    <property type="match status" value="1"/>
</dbReference>
<dbReference type="RefSeq" id="WP_169487986.1">
    <property type="nucleotide sequence ID" value="NZ_JABBGJ010000028.1"/>
</dbReference>
<dbReference type="InterPro" id="IPR052943">
    <property type="entry name" value="TMTC_O-mannosyl-trnsfr"/>
</dbReference>
<feature type="region of interest" description="Disordered" evidence="2">
    <location>
        <begin position="220"/>
        <end position="242"/>
    </location>
</feature>
<dbReference type="GO" id="GO:0016757">
    <property type="term" value="F:glycosyltransferase activity"/>
    <property type="evidence" value="ECO:0007669"/>
    <property type="project" value="InterPro"/>
</dbReference>
<dbReference type="Pfam" id="PF01075">
    <property type="entry name" value="Glyco_transf_9"/>
    <property type="match status" value="1"/>
</dbReference>
<reference evidence="3 4" key="1">
    <citation type="submission" date="2020-04" db="EMBL/GenBank/DDBJ databases">
        <title>Paraburkholderia sp. RP-4-7 isolated from soil.</title>
        <authorList>
            <person name="Dahal R.H."/>
        </authorList>
    </citation>
    <scope>NUCLEOTIDE SEQUENCE [LARGE SCALE GENOMIC DNA]</scope>
    <source>
        <strain evidence="3 4">RP-4-7</strain>
    </source>
</reference>
<dbReference type="EMBL" id="JABBGJ010000028">
    <property type="protein sequence ID" value="NMM01134.1"/>
    <property type="molecule type" value="Genomic_DNA"/>
</dbReference>
<dbReference type="InterPro" id="IPR019734">
    <property type="entry name" value="TPR_rpt"/>
</dbReference>
<sequence>MSILSPVPSDEIATWYDEAFEARRAGNLDTAQSLLDRILTQAPKHAGALYSHGVLALESNQLESAQRWIERAIEVQPSPVFYNTLYIVQIRLGAFASAEQTVQRGLTLRPDSPMLHFNLGVTLERQGRLEDAAICYRRVLEFEPDNPRAHASLGDLAMALDVLDDAERHLKRAVALTPTDLPTRAALAGTLLTAGRYEEAWPYYEDRWVTGVTADGRPHAVRPQVPLPQWNGETSDTTKRTHKGRVQTARLLVIPEQGYGDSLQFVRYLPMALTRFSKVGYVCPPPLRRLYGQSLCSRWPGLVLLYREQVRERDWDCHSPLMSLPRAFGTRLDSIPATVPYLYADAGRAARWHTRLAALPGSDLPRVGIVWAGGHSGLAVDRERSLTSTQIAPLLALTHVRWISLQKTDDPAKLADPASKARLKDWTDEITDFADTAALIENLDLVISVDTSVAHLAAAMGKPVWLLNRFAGCWRWLRDRDDSPWYPSVRLFTQSQRGNWDDVLARVAAELKQRF</sequence>
<dbReference type="PANTHER" id="PTHR44809:SF1">
    <property type="entry name" value="PROTEIN O-MANNOSYL-TRANSFERASE TMTC1"/>
    <property type="match status" value="1"/>
</dbReference>
<name>A0A848IMZ6_9BURK</name>
<feature type="repeat" description="TPR" evidence="1">
    <location>
        <begin position="147"/>
        <end position="180"/>
    </location>
</feature>
<dbReference type="Pfam" id="PF13432">
    <property type="entry name" value="TPR_16"/>
    <property type="match status" value="1"/>
</dbReference>
<feature type="repeat" description="TPR" evidence="1">
    <location>
        <begin position="46"/>
        <end position="79"/>
    </location>
</feature>
<evidence type="ECO:0000256" key="2">
    <source>
        <dbReference type="SAM" id="MobiDB-lite"/>
    </source>
</evidence>
<dbReference type="Pfam" id="PF14559">
    <property type="entry name" value="TPR_19"/>
    <property type="match status" value="1"/>
</dbReference>
<protein>
    <submittedName>
        <fullName evidence="3">Tetratricopeptide repeat protein</fullName>
    </submittedName>
</protein>